<feature type="compositionally biased region" description="Polar residues" evidence="1">
    <location>
        <begin position="66"/>
        <end position="80"/>
    </location>
</feature>
<feature type="compositionally biased region" description="Basic and acidic residues" evidence="1">
    <location>
        <begin position="82"/>
        <end position="111"/>
    </location>
</feature>
<dbReference type="EMBL" id="JAUCMX010000002">
    <property type="protein sequence ID" value="KAK3553672.1"/>
    <property type="molecule type" value="Genomic_DNA"/>
</dbReference>
<proteinExistence type="predicted"/>
<reference evidence="2" key="1">
    <citation type="submission" date="2023-06" db="EMBL/GenBank/DDBJ databases">
        <title>Male Hemibagrus guttatus genome.</title>
        <authorList>
            <person name="Bian C."/>
        </authorList>
    </citation>
    <scope>NUCLEOTIDE SEQUENCE</scope>
    <source>
        <strain evidence="2">Male_cb2023</strain>
        <tissue evidence="2">Muscle</tissue>
    </source>
</reference>
<evidence type="ECO:0000256" key="1">
    <source>
        <dbReference type="SAM" id="MobiDB-lite"/>
    </source>
</evidence>
<name>A0AAE0RGA6_9TELE</name>
<sequence>MMIKWDYRPEQCFRLRQPRVARLYIAITVFGEISRDSNKSTNTCIVCESIFGLNFDDHMSFKLSYTETKPTRTDPGQNQGRARAEQIRSDSKDTEVRLRADSGENRERLKTEPGQTH</sequence>
<protein>
    <submittedName>
        <fullName evidence="2">Uncharacterized protein</fullName>
    </submittedName>
</protein>
<evidence type="ECO:0000313" key="3">
    <source>
        <dbReference type="Proteomes" id="UP001274896"/>
    </source>
</evidence>
<evidence type="ECO:0000313" key="2">
    <source>
        <dbReference type="EMBL" id="KAK3553672.1"/>
    </source>
</evidence>
<dbReference type="Proteomes" id="UP001274896">
    <property type="component" value="Unassembled WGS sequence"/>
</dbReference>
<dbReference type="AlphaFoldDB" id="A0AAE0RGA6"/>
<comment type="caution">
    <text evidence="2">The sequence shown here is derived from an EMBL/GenBank/DDBJ whole genome shotgun (WGS) entry which is preliminary data.</text>
</comment>
<feature type="region of interest" description="Disordered" evidence="1">
    <location>
        <begin position="66"/>
        <end position="117"/>
    </location>
</feature>
<accession>A0AAE0RGA6</accession>
<gene>
    <name evidence="2" type="ORF">QTP70_006882</name>
</gene>
<keyword evidence="3" id="KW-1185">Reference proteome</keyword>
<organism evidence="2 3">
    <name type="scientific">Hemibagrus guttatus</name>
    <dbReference type="NCBI Taxonomy" id="175788"/>
    <lineage>
        <taxon>Eukaryota</taxon>
        <taxon>Metazoa</taxon>
        <taxon>Chordata</taxon>
        <taxon>Craniata</taxon>
        <taxon>Vertebrata</taxon>
        <taxon>Euteleostomi</taxon>
        <taxon>Actinopterygii</taxon>
        <taxon>Neopterygii</taxon>
        <taxon>Teleostei</taxon>
        <taxon>Ostariophysi</taxon>
        <taxon>Siluriformes</taxon>
        <taxon>Bagridae</taxon>
        <taxon>Hemibagrus</taxon>
    </lineage>
</organism>